<accession>A0A0C2D368</accession>
<reference evidence="1 2" key="1">
    <citation type="submission" date="2014-12" db="EMBL/GenBank/DDBJ databases">
        <title>Genome assembly of Enhygromyxa salina DSM 15201.</title>
        <authorList>
            <person name="Sharma G."/>
            <person name="Subramanian S."/>
        </authorList>
    </citation>
    <scope>NUCLEOTIDE SEQUENCE [LARGE SCALE GENOMIC DNA]</scope>
    <source>
        <strain evidence="1 2">DSM 15201</strain>
    </source>
</reference>
<gene>
    <name evidence="1" type="ORF">DB30_04802</name>
</gene>
<dbReference type="AlphaFoldDB" id="A0A0C2D368"/>
<organism evidence="1 2">
    <name type="scientific">Enhygromyxa salina</name>
    <dbReference type="NCBI Taxonomy" id="215803"/>
    <lineage>
        <taxon>Bacteria</taxon>
        <taxon>Pseudomonadati</taxon>
        <taxon>Myxococcota</taxon>
        <taxon>Polyangia</taxon>
        <taxon>Nannocystales</taxon>
        <taxon>Nannocystaceae</taxon>
        <taxon>Enhygromyxa</taxon>
    </lineage>
</organism>
<name>A0A0C2D368_9BACT</name>
<dbReference type="Proteomes" id="UP000031599">
    <property type="component" value="Unassembled WGS sequence"/>
</dbReference>
<comment type="caution">
    <text evidence="1">The sequence shown here is derived from an EMBL/GenBank/DDBJ whole genome shotgun (WGS) entry which is preliminary data.</text>
</comment>
<sequence length="122" mass="12909">MALAIVLGIAAGLVFDSLSRQPRTEVATRTAHAAPAATVDPEALAGVQALRDEAEALTRAQVELDETAHERWMPRVALIERALEDPDTPPLLRDELSATIDALECVGVLGGPETATCATLDR</sequence>
<protein>
    <submittedName>
        <fullName evidence="1">Uncharacterized protein</fullName>
    </submittedName>
</protein>
<evidence type="ECO:0000313" key="1">
    <source>
        <dbReference type="EMBL" id="KIG16190.1"/>
    </source>
</evidence>
<proteinExistence type="predicted"/>
<dbReference type="EMBL" id="JMCC02000041">
    <property type="protein sequence ID" value="KIG16190.1"/>
    <property type="molecule type" value="Genomic_DNA"/>
</dbReference>
<dbReference type="RefSeq" id="WP_146659268.1">
    <property type="nucleotide sequence ID" value="NZ_JMCC02000041.1"/>
</dbReference>
<evidence type="ECO:0000313" key="2">
    <source>
        <dbReference type="Proteomes" id="UP000031599"/>
    </source>
</evidence>